<protein>
    <submittedName>
        <fullName evidence="4">DUF3592 domain-containing protein</fullName>
    </submittedName>
</protein>
<evidence type="ECO:0000256" key="2">
    <source>
        <dbReference type="SAM" id="Phobius"/>
    </source>
</evidence>
<sequence>MPFTPTVHERTVARGEAGRDPATTVRREASGCVADARSPMRGRARGAGDRRQRRTLRPRRWRAAPTARAPPPLDLKQANSAMARGLPGRPRSKTASKGVGTRFSAPWPRPWQNSRRHFRSDVSRATITTVAMPAADRRPASESEFSWVRPLIGALVLFFIAAAFAYNHWWLPDRGARAQATVVRDRGSKGVDIEFTTSAGQRVKTSLSKGTDYRQSLRLGDSVTVRYDPEYPETAQAEKAGDIFGILGTFGCSVVGLICGLVAWKRWRQEEAI</sequence>
<feature type="domain" description="DUF3592" evidence="3">
    <location>
        <begin position="184"/>
        <end position="237"/>
    </location>
</feature>
<feature type="region of interest" description="Disordered" evidence="1">
    <location>
        <begin position="1"/>
        <end position="114"/>
    </location>
</feature>
<dbReference type="AlphaFoldDB" id="A0A372JIA3"/>
<evidence type="ECO:0000259" key="3">
    <source>
        <dbReference type="Pfam" id="PF12158"/>
    </source>
</evidence>
<gene>
    <name evidence="4" type="ORF">DZF91_20760</name>
</gene>
<proteinExistence type="predicted"/>
<keyword evidence="2" id="KW-0812">Transmembrane</keyword>
<accession>A0A372JIA3</accession>
<evidence type="ECO:0000313" key="4">
    <source>
        <dbReference type="EMBL" id="RFU39747.1"/>
    </source>
</evidence>
<evidence type="ECO:0000313" key="5">
    <source>
        <dbReference type="Proteomes" id="UP000261811"/>
    </source>
</evidence>
<keyword evidence="2" id="KW-0472">Membrane</keyword>
<feature type="transmembrane region" description="Helical" evidence="2">
    <location>
        <begin position="243"/>
        <end position="264"/>
    </location>
</feature>
<keyword evidence="5" id="KW-1185">Reference proteome</keyword>
<dbReference type="Proteomes" id="UP000261811">
    <property type="component" value="Unassembled WGS sequence"/>
</dbReference>
<dbReference type="EMBL" id="QURH01000326">
    <property type="protein sequence ID" value="RFU39747.1"/>
    <property type="molecule type" value="Genomic_DNA"/>
</dbReference>
<organism evidence="4 5">
    <name type="scientific">Actinomadura logoneensis</name>
    <dbReference type="NCBI Taxonomy" id="2293572"/>
    <lineage>
        <taxon>Bacteria</taxon>
        <taxon>Bacillati</taxon>
        <taxon>Actinomycetota</taxon>
        <taxon>Actinomycetes</taxon>
        <taxon>Streptosporangiales</taxon>
        <taxon>Thermomonosporaceae</taxon>
        <taxon>Actinomadura</taxon>
    </lineage>
</organism>
<comment type="caution">
    <text evidence="4">The sequence shown here is derived from an EMBL/GenBank/DDBJ whole genome shotgun (WGS) entry which is preliminary data.</text>
</comment>
<feature type="compositionally biased region" description="Basic residues" evidence="1">
    <location>
        <begin position="51"/>
        <end position="62"/>
    </location>
</feature>
<name>A0A372JIA3_9ACTN</name>
<keyword evidence="2" id="KW-1133">Transmembrane helix</keyword>
<dbReference type="InterPro" id="IPR021994">
    <property type="entry name" value="DUF3592"/>
</dbReference>
<feature type="compositionally biased region" description="Basic and acidic residues" evidence="1">
    <location>
        <begin position="7"/>
        <end position="29"/>
    </location>
</feature>
<evidence type="ECO:0000256" key="1">
    <source>
        <dbReference type="SAM" id="MobiDB-lite"/>
    </source>
</evidence>
<feature type="transmembrane region" description="Helical" evidence="2">
    <location>
        <begin position="147"/>
        <end position="166"/>
    </location>
</feature>
<reference evidence="4 5" key="1">
    <citation type="submission" date="2018-08" db="EMBL/GenBank/DDBJ databases">
        <title>Actinomadura jelena sp. nov., a novel Actinomycete isolated from soil in Chad.</title>
        <authorList>
            <person name="Shi L."/>
        </authorList>
    </citation>
    <scope>NUCLEOTIDE SEQUENCE [LARGE SCALE GENOMIC DNA]</scope>
    <source>
        <strain evidence="4 5">NEAU-G17</strain>
    </source>
</reference>
<dbReference type="Pfam" id="PF12158">
    <property type="entry name" value="DUF3592"/>
    <property type="match status" value="1"/>
</dbReference>